<dbReference type="SUPFAM" id="SSF51905">
    <property type="entry name" value="FAD/NAD(P)-binding domain"/>
    <property type="match status" value="1"/>
</dbReference>
<dbReference type="PANTHER" id="PTHR43004:SF5">
    <property type="entry name" value="FAD-BINDING DOMAIN-CONTAINING PROTEIN"/>
    <property type="match status" value="1"/>
</dbReference>
<dbReference type="InterPro" id="IPR007219">
    <property type="entry name" value="XnlR_reg_dom"/>
</dbReference>
<accession>A0A146FTA5</accession>
<reference evidence="12 13" key="1">
    <citation type="journal article" date="2016" name="DNA Res.">
        <title>Genome sequence of Aspergillus luchuensis NBRC 4314.</title>
        <authorList>
            <person name="Yamada O."/>
            <person name="Machida M."/>
            <person name="Hosoyama A."/>
            <person name="Goto M."/>
            <person name="Takahashi T."/>
            <person name="Futagami T."/>
            <person name="Yamagata Y."/>
            <person name="Takeuchi M."/>
            <person name="Kobayashi T."/>
            <person name="Koike H."/>
            <person name="Abe K."/>
            <person name="Asai K."/>
            <person name="Arita M."/>
            <person name="Fujita N."/>
            <person name="Fukuda K."/>
            <person name="Higa K."/>
            <person name="Horikawa H."/>
            <person name="Ishikawa T."/>
            <person name="Jinno K."/>
            <person name="Kato Y."/>
            <person name="Kirimura K."/>
            <person name="Mizutani O."/>
            <person name="Nakasone K."/>
            <person name="Sano M."/>
            <person name="Shiraishi Y."/>
            <person name="Tsukahara M."/>
            <person name="Gomi K."/>
        </authorList>
    </citation>
    <scope>NUCLEOTIDE SEQUENCE [LARGE SCALE GENOMIC DNA]</scope>
    <source>
        <strain evidence="12 13">RIB 2604</strain>
    </source>
</reference>
<organism evidence="12 13">
    <name type="scientific">Aspergillus kawachii</name>
    <name type="common">White koji mold</name>
    <name type="synonym">Aspergillus awamori var. kawachi</name>
    <dbReference type="NCBI Taxonomy" id="1069201"/>
    <lineage>
        <taxon>Eukaryota</taxon>
        <taxon>Fungi</taxon>
        <taxon>Dikarya</taxon>
        <taxon>Ascomycota</taxon>
        <taxon>Pezizomycotina</taxon>
        <taxon>Eurotiomycetes</taxon>
        <taxon>Eurotiomycetidae</taxon>
        <taxon>Eurotiales</taxon>
        <taxon>Aspergillaceae</taxon>
        <taxon>Aspergillus</taxon>
        <taxon>Aspergillus subgen. Circumdati</taxon>
    </lineage>
</organism>
<keyword evidence="7" id="KW-0539">Nucleus</keyword>
<feature type="region of interest" description="Disordered" evidence="8">
    <location>
        <begin position="192"/>
        <end position="215"/>
    </location>
</feature>
<protein>
    <submittedName>
        <fullName evidence="12">Pentachlorophenol 4-monooxygenase</fullName>
    </submittedName>
</protein>
<dbReference type="GO" id="GO:0071949">
    <property type="term" value="F:FAD binding"/>
    <property type="evidence" value="ECO:0007669"/>
    <property type="project" value="InterPro"/>
</dbReference>
<dbReference type="CDD" id="cd12148">
    <property type="entry name" value="fungal_TF_MHR"/>
    <property type="match status" value="1"/>
</dbReference>
<evidence type="ECO:0000256" key="1">
    <source>
        <dbReference type="ARBA" id="ARBA00007801"/>
    </source>
</evidence>
<dbReference type="Pfam" id="PF04082">
    <property type="entry name" value="Fungal_trans"/>
    <property type="match status" value="1"/>
</dbReference>
<dbReference type="InterPro" id="IPR038220">
    <property type="entry name" value="PHOX_C_sf"/>
</dbReference>
<evidence type="ECO:0000256" key="8">
    <source>
        <dbReference type="SAM" id="MobiDB-lite"/>
    </source>
</evidence>
<dbReference type="VEuPathDB" id="FungiDB:ASPFODRAFT_205716"/>
<dbReference type="InterPro" id="IPR036249">
    <property type="entry name" value="Thioredoxin-like_sf"/>
</dbReference>
<proteinExistence type="inferred from homology"/>
<evidence type="ECO:0000256" key="2">
    <source>
        <dbReference type="ARBA" id="ARBA00022630"/>
    </source>
</evidence>
<feature type="compositionally biased region" description="Polar residues" evidence="8">
    <location>
        <begin position="201"/>
        <end position="213"/>
    </location>
</feature>
<evidence type="ECO:0000259" key="9">
    <source>
        <dbReference type="Pfam" id="PF01494"/>
    </source>
</evidence>
<evidence type="ECO:0000259" key="11">
    <source>
        <dbReference type="Pfam" id="PF07976"/>
    </source>
</evidence>
<dbReference type="Pfam" id="PF07976">
    <property type="entry name" value="Phe_hydrox_dim"/>
    <property type="match status" value="1"/>
</dbReference>
<keyword evidence="4" id="KW-0560">Oxidoreductase</keyword>
<feature type="region of interest" description="Disordered" evidence="8">
    <location>
        <begin position="72"/>
        <end position="112"/>
    </location>
</feature>
<dbReference type="SUPFAM" id="SSF54373">
    <property type="entry name" value="FAD-linked reductases, C-terminal domain"/>
    <property type="match status" value="1"/>
</dbReference>
<sequence length="1140" mass="126114">MALSPAVAHASDERPRALIPWKVPGKPKIISKTLAVDSGRSLGPTVLAIFRYIHRLHTVDRAASARATHIPASGSPLASVEPRIGQSTPGGVSQQGNMNNDTTDSRSMPLRAHTEDGPTAFPQNALMSNDGHNASTLRTRQASGFRSSRGSRSRITAMGITPDGLFGLSESEDEFFGDSSVASFLKQIKESATKEPERGRTTTNPVPSATFGTPSIPMPPVADNSLSVKAYDLPPRQLADYLLNFYFDKIHSLYPYVHKPNFLRAYRRLWTPDTETDTETISSGLGLGDAYVPPALFHCALNIIFALGCHFSKLDHTARQATAEEFFQRSQRLLNIMNVHITDKTPSASSMMLGRPPMTHSSAVPLPEAIDDEQLDSTTATCQLPAGTLSKAEFYVRTLQLYKILRKILYEVYEPWEDRGSPDQSERPKSENELAQTLLSLDEELQEFESSLPAALQWRDAQQPAGVAGPFRRESSLLRGRFSQPVLGNAWKSCCDCLENMDLYSNTARNCATNLRKTLSQVLGGQGHETSVHIEKPEPQTTDRHLPTLSHDIDLSKAPNIFSLDGSEVGDGSSQGALDTQFSEALDSLWTSLNDSPQEAKLHWLLGTEQHDKAEQAMYGRATTLHPRTLELLDQLGILDDLDQIGYVARDSVTYRDGKRVTARGWEIMYQHMRGTFLDYCLNIRQKYSEEVIRDAYVALGGEPYIGWRLDGFDVEKACGDDYKVVSHVTEASSGRRLTVRSKFIVGADGSHSLVRRLAGISFEGDHTNFRWVRIDGRFKTDMPDADIGFASIESKSHGNVLWVQLDHGVKRIGFAMTQELLAKYGDKLTLEDAKVEAVKSMEPFTLEFETIDWWTLYGINQRVAECFYNNDRVLLAGDACHTHSSGTAQGMNTGVHDAVNLAWKLGGIVKGWYSIDVLRSYDRERRAVAQYLINLDKDFSATISGTVPDRYRDLSLSSNELFAKVFDDTIDFCIGLGVHYDESVINKPSLATAISAGWRAPDALIYAPGSRLPIRLLHLMPNIGAWSILLLAGHPQKTGERLTRAVETVKQLSECLPRSMARSITLVAQRPAGGDQRFSIPTIGRLYYDPEGSAHAAYRVSDSNGAVVIIRPDGILGYAAQFDEANSVQEYFAGFINTH</sequence>
<dbReference type="PANTHER" id="PTHR43004">
    <property type="entry name" value="TRK SYSTEM POTASSIUM UPTAKE PROTEIN"/>
    <property type="match status" value="1"/>
</dbReference>
<evidence type="ECO:0000313" key="13">
    <source>
        <dbReference type="Proteomes" id="UP000075230"/>
    </source>
</evidence>
<dbReference type="GO" id="GO:0003677">
    <property type="term" value="F:DNA binding"/>
    <property type="evidence" value="ECO:0007669"/>
    <property type="project" value="InterPro"/>
</dbReference>
<dbReference type="GO" id="GO:0008270">
    <property type="term" value="F:zinc ion binding"/>
    <property type="evidence" value="ECO:0007669"/>
    <property type="project" value="InterPro"/>
</dbReference>
<dbReference type="InterPro" id="IPR012941">
    <property type="entry name" value="Phe_hydrox_C_dim_dom"/>
</dbReference>
<dbReference type="SUPFAM" id="SSF52833">
    <property type="entry name" value="Thioredoxin-like"/>
    <property type="match status" value="1"/>
</dbReference>
<feature type="compositionally biased region" description="Polar residues" evidence="8">
    <location>
        <begin position="128"/>
        <end position="142"/>
    </location>
</feature>
<dbReference type="GO" id="GO:0016709">
    <property type="term" value="F:oxidoreductase activity, acting on paired donors, with incorporation or reduction of molecular oxygen, NAD(P)H as one donor, and incorporation of one atom of oxygen"/>
    <property type="evidence" value="ECO:0007669"/>
    <property type="project" value="UniProtKB-ARBA"/>
</dbReference>
<dbReference type="Gene3D" id="3.30.9.10">
    <property type="entry name" value="D-Amino Acid Oxidase, subunit A, domain 2"/>
    <property type="match status" value="1"/>
</dbReference>
<dbReference type="EMBL" id="BCWF01000025">
    <property type="protein sequence ID" value="GAT28708.1"/>
    <property type="molecule type" value="Genomic_DNA"/>
</dbReference>
<comment type="similarity">
    <text evidence="1">Belongs to the PheA/TfdB FAD monooxygenase family.</text>
</comment>
<dbReference type="Pfam" id="PF01494">
    <property type="entry name" value="FAD_binding_3"/>
    <property type="match status" value="1"/>
</dbReference>
<dbReference type="VEuPathDB" id="FungiDB:ASPFODRAFT_549486"/>
<keyword evidence="2" id="KW-0285">Flavoprotein</keyword>
<feature type="compositionally biased region" description="Polar residues" evidence="8">
    <location>
        <begin position="85"/>
        <end position="106"/>
    </location>
</feature>
<evidence type="ECO:0000256" key="3">
    <source>
        <dbReference type="ARBA" id="ARBA00022827"/>
    </source>
</evidence>
<keyword evidence="12" id="KW-0503">Monooxygenase</keyword>
<evidence type="ECO:0000259" key="10">
    <source>
        <dbReference type="Pfam" id="PF04082"/>
    </source>
</evidence>
<gene>
    <name evidence="12" type="ORF">RIB2604_02603530</name>
</gene>
<dbReference type="Proteomes" id="UP000075230">
    <property type="component" value="Unassembled WGS sequence"/>
</dbReference>
<dbReference type="PRINTS" id="PR00420">
    <property type="entry name" value="RNGMNOXGNASE"/>
</dbReference>
<feature type="region of interest" description="Disordered" evidence="8">
    <location>
        <begin position="128"/>
        <end position="151"/>
    </location>
</feature>
<keyword evidence="3" id="KW-0274">FAD</keyword>
<dbReference type="GO" id="GO:0006351">
    <property type="term" value="P:DNA-templated transcription"/>
    <property type="evidence" value="ECO:0007669"/>
    <property type="project" value="InterPro"/>
</dbReference>
<evidence type="ECO:0000256" key="6">
    <source>
        <dbReference type="ARBA" id="ARBA00023163"/>
    </source>
</evidence>
<dbReference type="InterPro" id="IPR050641">
    <property type="entry name" value="RIFMO-like"/>
</dbReference>
<feature type="domain" description="Xylanolytic transcriptional activator regulatory" evidence="10">
    <location>
        <begin position="243"/>
        <end position="334"/>
    </location>
</feature>
<comment type="caution">
    <text evidence="12">The sequence shown here is derived from an EMBL/GenBank/DDBJ whole genome shotgun (WGS) entry which is preliminary data.</text>
</comment>
<evidence type="ECO:0000313" key="12">
    <source>
        <dbReference type="EMBL" id="GAT28708.1"/>
    </source>
</evidence>
<feature type="domain" description="FAD-binding" evidence="9">
    <location>
        <begin position="614"/>
        <end position="934"/>
    </location>
</feature>
<dbReference type="Gene3D" id="3.50.50.60">
    <property type="entry name" value="FAD/NAD(P)-binding domain"/>
    <property type="match status" value="1"/>
</dbReference>
<keyword evidence="5" id="KW-0805">Transcription regulation</keyword>
<name>A0A146FTA5_ASPKA</name>
<reference evidence="13" key="2">
    <citation type="submission" date="2016-02" db="EMBL/GenBank/DDBJ databases">
        <title>Genome sequencing of Aspergillus luchuensis NBRC 4314.</title>
        <authorList>
            <person name="Yamada O."/>
        </authorList>
    </citation>
    <scope>NUCLEOTIDE SEQUENCE [LARGE SCALE GENOMIC DNA]</scope>
    <source>
        <strain evidence="13">RIB 2604</strain>
    </source>
</reference>
<evidence type="ECO:0000256" key="4">
    <source>
        <dbReference type="ARBA" id="ARBA00023002"/>
    </source>
</evidence>
<feature type="domain" description="Phenol hydroxylase-like C-terminal dimerisation" evidence="11">
    <location>
        <begin position="1088"/>
        <end position="1138"/>
    </location>
</feature>
<evidence type="ECO:0000256" key="7">
    <source>
        <dbReference type="ARBA" id="ARBA00023242"/>
    </source>
</evidence>
<dbReference type="InterPro" id="IPR002938">
    <property type="entry name" value="FAD-bd"/>
</dbReference>
<keyword evidence="6" id="KW-0804">Transcription</keyword>
<dbReference type="AlphaFoldDB" id="A0A146FTA5"/>
<dbReference type="InterPro" id="IPR036188">
    <property type="entry name" value="FAD/NAD-bd_sf"/>
</dbReference>
<dbReference type="Gene3D" id="3.40.30.20">
    <property type="match status" value="1"/>
</dbReference>
<evidence type="ECO:0000256" key="5">
    <source>
        <dbReference type="ARBA" id="ARBA00023015"/>
    </source>
</evidence>